<keyword evidence="4" id="KW-0812">Transmembrane</keyword>
<dbReference type="InterPro" id="IPR011712">
    <property type="entry name" value="Sig_transdc_His_kin_sub3_dim/P"/>
</dbReference>
<dbReference type="Pfam" id="PF02518">
    <property type="entry name" value="HATPase_c"/>
    <property type="match status" value="1"/>
</dbReference>
<keyword evidence="1" id="KW-0808">Transferase</keyword>
<protein>
    <submittedName>
        <fullName evidence="7">Signal transduction histidine kinase</fullName>
    </submittedName>
</protein>
<dbReference type="InterPro" id="IPR003594">
    <property type="entry name" value="HATPase_dom"/>
</dbReference>
<keyword evidence="2 7" id="KW-0418">Kinase</keyword>
<keyword evidence="8" id="KW-1185">Reference proteome</keyword>
<organism evidence="7 8">
    <name type="scientific">Ilumatobacter fluminis</name>
    <dbReference type="NCBI Taxonomy" id="467091"/>
    <lineage>
        <taxon>Bacteria</taxon>
        <taxon>Bacillati</taxon>
        <taxon>Actinomycetota</taxon>
        <taxon>Acidimicrobiia</taxon>
        <taxon>Acidimicrobiales</taxon>
        <taxon>Ilumatobacteraceae</taxon>
        <taxon>Ilumatobacter</taxon>
    </lineage>
</organism>
<keyword evidence="3" id="KW-0902">Two-component regulatory system</keyword>
<name>A0A4R7I2X6_9ACTN</name>
<dbReference type="AlphaFoldDB" id="A0A4R7I2X6"/>
<accession>A0A4R7I2X6</accession>
<reference evidence="7 8" key="1">
    <citation type="submission" date="2019-03" db="EMBL/GenBank/DDBJ databases">
        <title>Sequencing the genomes of 1000 actinobacteria strains.</title>
        <authorList>
            <person name="Klenk H.-P."/>
        </authorList>
    </citation>
    <scope>NUCLEOTIDE SEQUENCE [LARGE SCALE GENOMIC DNA]</scope>
    <source>
        <strain evidence="7 8">DSM 18936</strain>
    </source>
</reference>
<gene>
    <name evidence="7" type="ORF">BDK89_3154</name>
</gene>
<comment type="caution">
    <text evidence="7">The sequence shown here is derived from an EMBL/GenBank/DDBJ whole genome shotgun (WGS) entry which is preliminary data.</text>
</comment>
<dbReference type="RefSeq" id="WP_133869829.1">
    <property type="nucleotide sequence ID" value="NZ_SOAU01000001.1"/>
</dbReference>
<evidence type="ECO:0000259" key="6">
    <source>
        <dbReference type="Pfam" id="PF07730"/>
    </source>
</evidence>
<evidence type="ECO:0000256" key="2">
    <source>
        <dbReference type="ARBA" id="ARBA00022777"/>
    </source>
</evidence>
<feature type="transmembrane region" description="Helical" evidence="4">
    <location>
        <begin position="47"/>
        <end position="67"/>
    </location>
</feature>
<feature type="transmembrane region" description="Helical" evidence="4">
    <location>
        <begin position="79"/>
        <end position="102"/>
    </location>
</feature>
<dbReference type="SUPFAM" id="SSF55874">
    <property type="entry name" value="ATPase domain of HSP90 chaperone/DNA topoisomerase II/histidine kinase"/>
    <property type="match status" value="1"/>
</dbReference>
<dbReference type="OrthoDB" id="3217947at2"/>
<evidence type="ECO:0000259" key="5">
    <source>
        <dbReference type="Pfam" id="PF02518"/>
    </source>
</evidence>
<dbReference type="GO" id="GO:0016020">
    <property type="term" value="C:membrane"/>
    <property type="evidence" value="ECO:0007669"/>
    <property type="project" value="InterPro"/>
</dbReference>
<dbReference type="InterPro" id="IPR050482">
    <property type="entry name" value="Sensor_HK_TwoCompSys"/>
</dbReference>
<proteinExistence type="predicted"/>
<feature type="transmembrane region" description="Helical" evidence="4">
    <location>
        <begin position="123"/>
        <end position="144"/>
    </location>
</feature>
<sequence length="416" mass="44401">MTVDTAVPSNGTDVVRLRNVILADAVLAFAAGCFTVAMSLTVVRIGWLLAIGLFVVLTSLVIASAILPLRRNRVFESVMIFAVANWVVAIAAAAVATFAWPLQMVSCLLPSLVAASFVAADRLWWFVVPSFFVSAAVVAAGVLQDFTGLTDEVPEWLQTGILLVAAPGFGAVMVFVALQHHFNLTHALEEERILRADLAVQTDELRRSRQRVVAATDRERRRIERDLHDGAQSRLVGINLQLARVRTELRTDVDAADDGLAAVRQEVHRAHAELRDLAHGLYPSVLTQHGLAAAIEAAADRSPTPVRLDIGAVGRLPADREAAVYFCLLEALHNADKYAQASTVEIRLRRTGDGDAAVVVFEVVDDGVGFDVVAARLDGGQGLTNLADRLGAVTGTLEIESSGGAGTTVRGTVPVG</sequence>
<dbReference type="PANTHER" id="PTHR24421">
    <property type="entry name" value="NITRATE/NITRITE SENSOR PROTEIN NARX-RELATED"/>
    <property type="match status" value="1"/>
</dbReference>
<dbReference type="EMBL" id="SOAU01000001">
    <property type="protein sequence ID" value="TDT17544.1"/>
    <property type="molecule type" value="Genomic_DNA"/>
</dbReference>
<dbReference type="Gene3D" id="3.30.565.10">
    <property type="entry name" value="Histidine kinase-like ATPase, C-terminal domain"/>
    <property type="match status" value="1"/>
</dbReference>
<dbReference type="Gene3D" id="1.20.5.1930">
    <property type="match status" value="1"/>
</dbReference>
<evidence type="ECO:0000313" key="7">
    <source>
        <dbReference type="EMBL" id="TDT17544.1"/>
    </source>
</evidence>
<feature type="domain" description="Histidine kinase/HSP90-like ATPase" evidence="5">
    <location>
        <begin position="322"/>
        <end position="415"/>
    </location>
</feature>
<dbReference type="Pfam" id="PF07730">
    <property type="entry name" value="HisKA_3"/>
    <property type="match status" value="1"/>
</dbReference>
<evidence type="ECO:0000256" key="4">
    <source>
        <dbReference type="SAM" id="Phobius"/>
    </source>
</evidence>
<feature type="transmembrane region" description="Helical" evidence="4">
    <location>
        <begin position="20"/>
        <end position="40"/>
    </location>
</feature>
<dbReference type="CDD" id="cd16917">
    <property type="entry name" value="HATPase_UhpB-NarQ-NarX-like"/>
    <property type="match status" value="1"/>
</dbReference>
<dbReference type="GO" id="GO:0046983">
    <property type="term" value="F:protein dimerization activity"/>
    <property type="evidence" value="ECO:0007669"/>
    <property type="project" value="InterPro"/>
</dbReference>
<dbReference type="InterPro" id="IPR036890">
    <property type="entry name" value="HATPase_C_sf"/>
</dbReference>
<evidence type="ECO:0000256" key="1">
    <source>
        <dbReference type="ARBA" id="ARBA00022679"/>
    </source>
</evidence>
<feature type="transmembrane region" description="Helical" evidence="4">
    <location>
        <begin position="156"/>
        <end position="178"/>
    </location>
</feature>
<keyword evidence="4" id="KW-0472">Membrane</keyword>
<dbReference type="GO" id="GO:0000155">
    <property type="term" value="F:phosphorelay sensor kinase activity"/>
    <property type="evidence" value="ECO:0007669"/>
    <property type="project" value="InterPro"/>
</dbReference>
<feature type="domain" description="Signal transduction histidine kinase subgroup 3 dimerisation and phosphoacceptor" evidence="6">
    <location>
        <begin position="219"/>
        <end position="286"/>
    </location>
</feature>
<evidence type="ECO:0000313" key="8">
    <source>
        <dbReference type="Proteomes" id="UP000294558"/>
    </source>
</evidence>
<keyword evidence="4" id="KW-1133">Transmembrane helix</keyword>
<evidence type="ECO:0000256" key="3">
    <source>
        <dbReference type="ARBA" id="ARBA00023012"/>
    </source>
</evidence>
<dbReference type="Proteomes" id="UP000294558">
    <property type="component" value="Unassembled WGS sequence"/>
</dbReference>